<dbReference type="EMBL" id="PJNH01000001">
    <property type="protein sequence ID" value="PKR79210.1"/>
    <property type="molecule type" value="Genomic_DNA"/>
</dbReference>
<dbReference type="Proteomes" id="UP000243524">
    <property type="component" value="Unassembled WGS sequence"/>
</dbReference>
<dbReference type="SUPFAM" id="SSF46955">
    <property type="entry name" value="Putative DNA-binding domain"/>
    <property type="match status" value="1"/>
</dbReference>
<accession>A0A2I0QYL4</accession>
<comment type="caution">
    <text evidence="2">The sequence shown here is derived from an EMBL/GenBank/DDBJ whole genome shotgun (WGS) entry which is preliminary data.</text>
</comment>
<dbReference type="RefSeq" id="WP_101330954.1">
    <property type="nucleotide sequence ID" value="NZ_PJNH01000001.1"/>
</dbReference>
<gene>
    <name evidence="2" type="ORF">CEY16_05570</name>
</gene>
<dbReference type="AlphaFoldDB" id="A0A2I0QYL4"/>
<feature type="domain" description="Helix-turn-helix" evidence="1">
    <location>
        <begin position="5"/>
        <end position="53"/>
    </location>
</feature>
<keyword evidence="3" id="KW-1185">Reference proteome</keyword>
<evidence type="ECO:0000259" key="1">
    <source>
        <dbReference type="Pfam" id="PF12728"/>
    </source>
</evidence>
<reference evidence="2 3" key="1">
    <citation type="submission" date="2017-06" db="EMBL/GenBank/DDBJ databases">
        <title>the draft geome sequence of Illustriluteabacillus marina B3227.</title>
        <authorList>
            <person name="He R.-H."/>
            <person name="Du Z.-J."/>
        </authorList>
    </citation>
    <scope>NUCLEOTIDE SEQUENCE [LARGE SCALE GENOMIC DNA]</scope>
    <source>
        <strain evidence="2 3">B3227</strain>
    </source>
</reference>
<dbReference type="NCBIfam" id="TIGR01764">
    <property type="entry name" value="excise"/>
    <property type="match status" value="1"/>
</dbReference>
<protein>
    <submittedName>
        <fullName evidence="2">DNA-binding protein</fullName>
    </submittedName>
</protein>
<dbReference type="OrthoDB" id="515428at2"/>
<proteinExistence type="predicted"/>
<evidence type="ECO:0000313" key="3">
    <source>
        <dbReference type="Proteomes" id="UP000243524"/>
    </source>
</evidence>
<sequence>MQGQMTAKQTAEYLGVHLDTIYRMVRRKEIPHYKIRTRIFFSQSTIDEWIKDQQQQNQSVSSF</sequence>
<name>A0A2I0QYL4_9BACI</name>
<dbReference type="InterPro" id="IPR041657">
    <property type="entry name" value="HTH_17"/>
</dbReference>
<dbReference type="GO" id="GO:0003677">
    <property type="term" value="F:DNA binding"/>
    <property type="evidence" value="ECO:0007669"/>
    <property type="project" value="UniProtKB-KW"/>
</dbReference>
<organism evidence="2 3">
    <name type="scientific">Halalkalibacillus sediminis</name>
    <dbReference type="NCBI Taxonomy" id="2018042"/>
    <lineage>
        <taxon>Bacteria</taxon>
        <taxon>Bacillati</taxon>
        <taxon>Bacillota</taxon>
        <taxon>Bacilli</taxon>
        <taxon>Bacillales</taxon>
        <taxon>Bacillaceae</taxon>
        <taxon>Halalkalibacillus</taxon>
    </lineage>
</organism>
<dbReference type="Pfam" id="PF12728">
    <property type="entry name" value="HTH_17"/>
    <property type="match status" value="1"/>
</dbReference>
<evidence type="ECO:0000313" key="2">
    <source>
        <dbReference type="EMBL" id="PKR79210.1"/>
    </source>
</evidence>
<dbReference type="InterPro" id="IPR009061">
    <property type="entry name" value="DNA-bd_dom_put_sf"/>
</dbReference>
<dbReference type="InterPro" id="IPR010093">
    <property type="entry name" value="SinI_DNA-bd"/>
</dbReference>
<keyword evidence="2" id="KW-0238">DNA-binding</keyword>